<reference evidence="3" key="1">
    <citation type="journal article" date="2019" name="Int. J. Syst. Evol. Microbiol.">
        <title>The Global Catalogue of Microorganisms (GCM) 10K type strain sequencing project: providing services to taxonomists for standard genome sequencing and annotation.</title>
        <authorList>
            <consortium name="The Broad Institute Genomics Platform"/>
            <consortium name="The Broad Institute Genome Sequencing Center for Infectious Disease"/>
            <person name="Wu L."/>
            <person name="Ma J."/>
        </authorList>
    </citation>
    <scope>NUCLEOTIDE SEQUENCE [LARGE SCALE GENOMIC DNA]</scope>
    <source>
        <strain evidence="3">CGMCC 4.7248</strain>
    </source>
</reference>
<evidence type="ECO:0000313" key="3">
    <source>
        <dbReference type="Proteomes" id="UP001596154"/>
    </source>
</evidence>
<comment type="caution">
    <text evidence="2">The sequence shown here is derived from an EMBL/GenBank/DDBJ whole genome shotgun (WGS) entry which is preliminary data.</text>
</comment>
<feature type="domain" description="AB hydrolase-1" evidence="1">
    <location>
        <begin position="29"/>
        <end position="242"/>
    </location>
</feature>
<dbReference type="GO" id="GO:0016787">
    <property type="term" value="F:hydrolase activity"/>
    <property type="evidence" value="ECO:0007669"/>
    <property type="project" value="UniProtKB-KW"/>
</dbReference>
<dbReference type="PANTHER" id="PTHR43194:SF2">
    <property type="entry name" value="PEROXISOMAL MEMBRANE PROTEIN LPX1"/>
    <property type="match status" value="1"/>
</dbReference>
<dbReference type="SUPFAM" id="SSF53474">
    <property type="entry name" value="alpha/beta-Hydrolases"/>
    <property type="match status" value="1"/>
</dbReference>
<dbReference type="Pfam" id="PF12697">
    <property type="entry name" value="Abhydrolase_6"/>
    <property type="match status" value="1"/>
</dbReference>
<evidence type="ECO:0000259" key="1">
    <source>
        <dbReference type="Pfam" id="PF12697"/>
    </source>
</evidence>
<sequence length="259" mass="28119">MTLEWINHDVDGLLVREARDAAVADHGRVLLIHGALHGWWAFERWMPVFARAGWTALAMSLPNHAGSRAVAARDYLRLTPQDYADAALAVLERTAPRAAVLGHSMGGLVAQLVAERSSLSGLVLVSSVGPGRLGRMRSTPYPTDRPVTVSRDHVREQWFRHVSEAAMDSVMARLSPESPTVINAYSDGSVHVDTASIRCPVLVVGPEEDRSPVHDARDIAELYGVAPLLVPDVGHDMMLEDAGLHVASTIAAWLDTHAR</sequence>
<accession>A0ABW0UXP3</accession>
<dbReference type="InterPro" id="IPR000073">
    <property type="entry name" value="AB_hydrolase_1"/>
</dbReference>
<dbReference type="InterPro" id="IPR050228">
    <property type="entry name" value="Carboxylesterase_BioH"/>
</dbReference>
<dbReference type="PANTHER" id="PTHR43194">
    <property type="entry name" value="HYDROLASE ALPHA/BETA FOLD FAMILY"/>
    <property type="match status" value="1"/>
</dbReference>
<dbReference type="Gene3D" id="3.40.50.1820">
    <property type="entry name" value="alpha/beta hydrolase"/>
    <property type="match status" value="1"/>
</dbReference>
<gene>
    <name evidence="2" type="ORF">ACFPZJ_25990</name>
</gene>
<dbReference type="RefSeq" id="WP_381026214.1">
    <property type="nucleotide sequence ID" value="NZ_JBHSNY010000009.1"/>
</dbReference>
<dbReference type="EMBL" id="JBHSNY010000009">
    <property type="protein sequence ID" value="MFC5637194.1"/>
    <property type="molecule type" value="Genomic_DNA"/>
</dbReference>
<dbReference type="InterPro" id="IPR029058">
    <property type="entry name" value="AB_hydrolase_fold"/>
</dbReference>
<dbReference type="Proteomes" id="UP001596154">
    <property type="component" value="Unassembled WGS sequence"/>
</dbReference>
<protein>
    <submittedName>
        <fullName evidence="2">Alpha/beta fold hydrolase</fullName>
    </submittedName>
</protein>
<proteinExistence type="predicted"/>
<keyword evidence="2" id="KW-0378">Hydrolase</keyword>
<evidence type="ECO:0000313" key="2">
    <source>
        <dbReference type="EMBL" id="MFC5637194.1"/>
    </source>
</evidence>
<name>A0ABW0UXP3_9ACTN</name>
<keyword evidence="3" id="KW-1185">Reference proteome</keyword>
<organism evidence="2 3">
    <name type="scientific">Streptomyces bullii</name>
    <dbReference type="NCBI Taxonomy" id="349910"/>
    <lineage>
        <taxon>Bacteria</taxon>
        <taxon>Bacillati</taxon>
        <taxon>Actinomycetota</taxon>
        <taxon>Actinomycetes</taxon>
        <taxon>Kitasatosporales</taxon>
        <taxon>Streptomycetaceae</taxon>
        <taxon>Streptomyces</taxon>
    </lineage>
</organism>